<sequence>METESDMETTSGPENNERNPRSAPVLQSFAPDRLSVHGQESRPHSTTVPIKDLRPTTSRKTLGGHKRSLQAITENAMAKATLVAKSARDPKCTMRYYTSVFLLSHNVLEEPRPPTPACFEEFLDSQPDWSRDMLGALESKFSYEEIASKLRESQHYPSSTCDGSVANNQGTFGWSIDLKNGTTIIEGTRLTNPASFLAHKNTPAPMIQGAHCHG</sequence>
<protein>
    <submittedName>
        <fullName evidence="2">Uncharacterized protein</fullName>
    </submittedName>
</protein>
<reference evidence="2" key="2">
    <citation type="submission" date="2021-04" db="EMBL/GenBank/DDBJ databases">
        <authorList>
            <person name="Podell S."/>
        </authorList>
    </citation>
    <scope>NUCLEOTIDE SEQUENCE</scope>
    <source>
        <strain evidence="2">Hildebrandi</strain>
    </source>
</reference>
<gene>
    <name evidence="2" type="ORF">IV203_021876</name>
</gene>
<dbReference type="Proteomes" id="UP000693970">
    <property type="component" value="Unassembled WGS sequence"/>
</dbReference>
<evidence type="ECO:0000313" key="3">
    <source>
        <dbReference type="Proteomes" id="UP000693970"/>
    </source>
</evidence>
<accession>A0A9K3KHJ1</accession>
<dbReference type="EMBL" id="JAGRRH010000023">
    <property type="protein sequence ID" value="KAG7343868.1"/>
    <property type="molecule type" value="Genomic_DNA"/>
</dbReference>
<dbReference type="AlphaFoldDB" id="A0A9K3KHJ1"/>
<evidence type="ECO:0000256" key="1">
    <source>
        <dbReference type="SAM" id="MobiDB-lite"/>
    </source>
</evidence>
<organism evidence="2 3">
    <name type="scientific">Nitzschia inconspicua</name>
    <dbReference type="NCBI Taxonomy" id="303405"/>
    <lineage>
        <taxon>Eukaryota</taxon>
        <taxon>Sar</taxon>
        <taxon>Stramenopiles</taxon>
        <taxon>Ochrophyta</taxon>
        <taxon>Bacillariophyta</taxon>
        <taxon>Bacillariophyceae</taxon>
        <taxon>Bacillariophycidae</taxon>
        <taxon>Bacillariales</taxon>
        <taxon>Bacillariaceae</taxon>
        <taxon>Nitzschia</taxon>
    </lineage>
</organism>
<reference evidence="2" key="1">
    <citation type="journal article" date="2021" name="Sci. Rep.">
        <title>Diploid genomic architecture of Nitzschia inconspicua, an elite biomass production diatom.</title>
        <authorList>
            <person name="Oliver A."/>
            <person name="Podell S."/>
            <person name="Pinowska A."/>
            <person name="Traller J.C."/>
            <person name="Smith S.R."/>
            <person name="McClure R."/>
            <person name="Beliaev A."/>
            <person name="Bohutskyi P."/>
            <person name="Hill E.A."/>
            <person name="Rabines A."/>
            <person name="Zheng H."/>
            <person name="Allen L.Z."/>
            <person name="Kuo A."/>
            <person name="Grigoriev I.V."/>
            <person name="Allen A.E."/>
            <person name="Hazlebeck D."/>
            <person name="Allen E.E."/>
        </authorList>
    </citation>
    <scope>NUCLEOTIDE SEQUENCE</scope>
    <source>
        <strain evidence="2">Hildebrandi</strain>
    </source>
</reference>
<proteinExistence type="predicted"/>
<name>A0A9K3KHJ1_9STRA</name>
<keyword evidence="3" id="KW-1185">Reference proteome</keyword>
<evidence type="ECO:0000313" key="2">
    <source>
        <dbReference type="EMBL" id="KAG7343868.1"/>
    </source>
</evidence>
<comment type="caution">
    <text evidence="2">The sequence shown here is derived from an EMBL/GenBank/DDBJ whole genome shotgun (WGS) entry which is preliminary data.</text>
</comment>
<feature type="region of interest" description="Disordered" evidence="1">
    <location>
        <begin position="1"/>
        <end position="65"/>
    </location>
</feature>